<keyword evidence="2 5" id="KW-0812">Transmembrane</keyword>
<feature type="transmembrane region" description="Helical" evidence="5">
    <location>
        <begin position="373"/>
        <end position="396"/>
    </location>
</feature>
<dbReference type="SUPFAM" id="SSF103473">
    <property type="entry name" value="MFS general substrate transporter"/>
    <property type="match status" value="1"/>
</dbReference>
<keyword evidence="4 5" id="KW-0472">Membrane</keyword>
<feature type="transmembrane region" description="Helical" evidence="5">
    <location>
        <begin position="20"/>
        <end position="39"/>
    </location>
</feature>
<evidence type="ECO:0000313" key="7">
    <source>
        <dbReference type="EMBL" id="SDY16330.1"/>
    </source>
</evidence>
<feature type="transmembrane region" description="Helical" evidence="5">
    <location>
        <begin position="313"/>
        <end position="332"/>
    </location>
</feature>
<feature type="transmembrane region" description="Helical" evidence="5">
    <location>
        <begin position="242"/>
        <end position="260"/>
    </location>
</feature>
<dbReference type="AlphaFoldDB" id="A0A1H3HLS0"/>
<dbReference type="GO" id="GO:0005886">
    <property type="term" value="C:plasma membrane"/>
    <property type="evidence" value="ECO:0007669"/>
    <property type="project" value="UniProtKB-SubCell"/>
</dbReference>
<keyword evidence="8" id="KW-1185">Reference proteome</keyword>
<dbReference type="Gene3D" id="1.20.1250.20">
    <property type="entry name" value="MFS general substrate transporter like domains"/>
    <property type="match status" value="2"/>
</dbReference>
<dbReference type="GO" id="GO:0022857">
    <property type="term" value="F:transmembrane transporter activity"/>
    <property type="evidence" value="ECO:0007669"/>
    <property type="project" value="InterPro"/>
</dbReference>
<feature type="domain" description="Major facilitator superfamily (MFS) profile" evidence="6">
    <location>
        <begin position="1"/>
        <end position="436"/>
    </location>
</feature>
<feature type="transmembrane region" description="Helical" evidence="5">
    <location>
        <begin position="408"/>
        <end position="427"/>
    </location>
</feature>
<dbReference type="Proteomes" id="UP000199515">
    <property type="component" value="Unassembled WGS sequence"/>
</dbReference>
<dbReference type="InterPro" id="IPR036259">
    <property type="entry name" value="MFS_trans_sf"/>
</dbReference>
<gene>
    <name evidence="7" type="ORF">SAMN05421504_104717</name>
</gene>
<feature type="transmembrane region" description="Helical" evidence="5">
    <location>
        <begin position="280"/>
        <end position="301"/>
    </location>
</feature>
<evidence type="ECO:0000256" key="5">
    <source>
        <dbReference type="SAM" id="Phobius"/>
    </source>
</evidence>
<feature type="transmembrane region" description="Helical" evidence="5">
    <location>
        <begin position="59"/>
        <end position="79"/>
    </location>
</feature>
<dbReference type="OrthoDB" id="9793415at2"/>
<name>A0A1H3HLS0_9PSEU</name>
<comment type="subcellular location">
    <subcellularLocation>
        <location evidence="1">Cell membrane</location>
        <topology evidence="1">Multi-pass membrane protein</topology>
    </subcellularLocation>
</comment>
<protein>
    <submittedName>
        <fullName evidence="7">Nitrate/nitrite transporter NarK</fullName>
    </submittedName>
</protein>
<dbReference type="PANTHER" id="PTHR11360">
    <property type="entry name" value="MONOCARBOXYLATE TRANSPORTER"/>
    <property type="match status" value="1"/>
</dbReference>
<dbReference type="CDD" id="cd17353">
    <property type="entry name" value="MFS_OFA_like"/>
    <property type="match status" value="1"/>
</dbReference>
<sequence>MALGFLDRSRIVAPPGWSRWLVPPAALSVHLSIGQAYAWSVFKPPLEKTLSLSGTQSALPFQLGIVMLGLSAAFGGTFVERNGPRWAMFVSMVCFCSGFLVSALGVATSQYWLVVLGYGGLGGIGLGIGYISPVSTLIKWFPDRPGMATGIAIMGFGGGALIASPWSNQMLGTAPWSTGTIATAFLVHGLVYAVFMTLGILLVRVPADDWKPDGWVPKTDHGHVLISKGNVSAANAIKTPQFWLLWVILCFNVTAGIGILEKASPMITDFFKQTSTPVLAASAAGFVALLSLCNMLGRFVWSSTSDLIGRKNIYRVYLGVGALLYLTIALTTNTSKPVFILCAMVILSFYGGGFATIPAYLKDLFGTYQVGAIHGRLLTAWSVAGVLGPLIVNAIADSQKRAGKVGPDLYTTSFFIMIALLVIGFLANELVRPVNAKFHEPERVGSEVR</sequence>
<dbReference type="RefSeq" id="WP_091291722.1">
    <property type="nucleotide sequence ID" value="NZ_FNON01000004.1"/>
</dbReference>
<feature type="transmembrane region" description="Helical" evidence="5">
    <location>
        <begin position="338"/>
        <end position="361"/>
    </location>
</feature>
<dbReference type="PANTHER" id="PTHR11360:SF317">
    <property type="entry name" value="MAJOR FACILITATOR SUPERFAMILY (MFS) PROFILE DOMAIN-CONTAINING PROTEIN-RELATED"/>
    <property type="match status" value="1"/>
</dbReference>
<feature type="transmembrane region" description="Helical" evidence="5">
    <location>
        <begin position="146"/>
        <end position="167"/>
    </location>
</feature>
<dbReference type="EMBL" id="FNON01000004">
    <property type="protein sequence ID" value="SDY16330.1"/>
    <property type="molecule type" value="Genomic_DNA"/>
</dbReference>
<dbReference type="Pfam" id="PF07690">
    <property type="entry name" value="MFS_1"/>
    <property type="match status" value="1"/>
</dbReference>
<evidence type="ECO:0000259" key="6">
    <source>
        <dbReference type="PROSITE" id="PS50850"/>
    </source>
</evidence>
<evidence type="ECO:0000256" key="2">
    <source>
        <dbReference type="ARBA" id="ARBA00022692"/>
    </source>
</evidence>
<evidence type="ECO:0000256" key="1">
    <source>
        <dbReference type="ARBA" id="ARBA00004651"/>
    </source>
</evidence>
<evidence type="ECO:0000256" key="4">
    <source>
        <dbReference type="ARBA" id="ARBA00023136"/>
    </source>
</evidence>
<dbReference type="STRING" id="589385.SAMN05421504_104717"/>
<reference evidence="7 8" key="1">
    <citation type="submission" date="2016-10" db="EMBL/GenBank/DDBJ databases">
        <authorList>
            <person name="de Groot N.N."/>
        </authorList>
    </citation>
    <scope>NUCLEOTIDE SEQUENCE [LARGE SCALE GENOMIC DNA]</scope>
    <source>
        <strain evidence="7 8">CPCC 202699</strain>
    </source>
</reference>
<dbReference type="InterPro" id="IPR050327">
    <property type="entry name" value="Proton-linked_MCT"/>
</dbReference>
<organism evidence="7 8">
    <name type="scientific">Amycolatopsis xylanica</name>
    <dbReference type="NCBI Taxonomy" id="589385"/>
    <lineage>
        <taxon>Bacteria</taxon>
        <taxon>Bacillati</taxon>
        <taxon>Actinomycetota</taxon>
        <taxon>Actinomycetes</taxon>
        <taxon>Pseudonocardiales</taxon>
        <taxon>Pseudonocardiaceae</taxon>
        <taxon>Amycolatopsis</taxon>
    </lineage>
</organism>
<dbReference type="InterPro" id="IPR020846">
    <property type="entry name" value="MFS_dom"/>
</dbReference>
<evidence type="ECO:0000313" key="8">
    <source>
        <dbReference type="Proteomes" id="UP000199515"/>
    </source>
</evidence>
<feature type="transmembrane region" description="Helical" evidence="5">
    <location>
        <begin position="86"/>
        <end position="105"/>
    </location>
</feature>
<evidence type="ECO:0000256" key="3">
    <source>
        <dbReference type="ARBA" id="ARBA00022989"/>
    </source>
</evidence>
<accession>A0A1H3HLS0</accession>
<dbReference type="InterPro" id="IPR011701">
    <property type="entry name" value="MFS"/>
</dbReference>
<keyword evidence="3 5" id="KW-1133">Transmembrane helix</keyword>
<feature type="transmembrane region" description="Helical" evidence="5">
    <location>
        <begin position="111"/>
        <end position="134"/>
    </location>
</feature>
<feature type="transmembrane region" description="Helical" evidence="5">
    <location>
        <begin position="179"/>
        <end position="203"/>
    </location>
</feature>
<proteinExistence type="predicted"/>
<dbReference type="PROSITE" id="PS50850">
    <property type="entry name" value="MFS"/>
    <property type="match status" value="1"/>
</dbReference>